<dbReference type="PANTHER" id="PTHR30213:SF1">
    <property type="entry name" value="INNER MEMBRANE PROTEIN YHJD"/>
    <property type="match status" value="1"/>
</dbReference>
<evidence type="ECO:0000256" key="3">
    <source>
        <dbReference type="ARBA" id="ARBA00022692"/>
    </source>
</evidence>
<feature type="transmembrane region" description="Helical" evidence="6">
    <location>
        <begin position="217"/>
        <end position="239"/>
    </location>
</feature>
<feature type="transmembrane region" description="Helical" evidence="6">
    <location>
        <begin position="182"/>
        <end position="205"/>
    </location>
</feature>
<dbReference type="Pfam" id="PF03631">
    <property type="entry name" value="Virul_fac_BrkB"/>
    <property type="match status" value="1"/>
</dbReference>
<evidence type="ECO:0000313" key="8">
    <source>
        <dbReference type="Proteomes" id="UP001597510"/>
    </source>
</evidence>
<name>A0ABW5J910_9BACT</name>
<evidence type="ECO:0000256" key="1">
    <source>
        <dbReference type="ARBA" id="ARBA00004651"/>
    </source>
</evidence>
<protein>
    <submittedName>
        <fullName evidence="7">YihY/virulence factor BrkB family protein</fullName>
    </submittedName>
</protein>
<dbReference type="Proteomes" id="UP001597510">
    <property type="component" value="Unassembled WGS sequence"/>
</dbReference>
<gene>
    <name evidence="7" type="ORF">ACFSR2_11430</name>
</gene>
<feature type="transmembrane region" description="Helical" evidence="6">
    <location>
        <begin position="34"/>
        <end position="57"/>
    </location>
</feature>
<keyword evidence="4 6" id="KW-1133">Transmembrane helix</keyword>
<comment type="subcellular location">
    <subcellularLocation>
        <location evidence="1">Cell membrane</location>
        <topology evidence="1">Multi-pass membrane protein</topology>
    </subcellularLocation>
</comment>
<keyword evidence="3 6" id="KW-0812">Transmembrane</keyword>
<evidence type="ECO:0000313" key="7">
    <source>
        <dbReference type="EMBL" id="MFD2521502.1"/>
    </source>
</evidence>
<accession>A0ABW5J910</accession>
<dbReference type="InterPro" id="IPR017039">
    <property type="entry name" value="Virul_fac_BrkB"/>
</dbReference>
<feature type="transmembrane region" description="Helical" evidence="6">
    <location>
        <begin position="97"/>
        <end position="117"/>
    </location>
</feature>
<evidence type="ECO:0000256" key="6">
    <source>
        <dbReference type="SAM" id="Phobius"/>
    </source>
</evidence>
<sequence>MKSFKSKIKEYYSFAQEVFSEFSTDNATKLSASLSYYTIFSLAPMLVVIISVASIFYGREAIQGEVYGQINWLIGKEAAAQVEQLIKNARLSQKSGIAAIIGTGTLLVGATGVFAEIQDSINFIWSLKAKPKSGILKYLFNRLLSFSLILSLGFLLIVSLLINTFLDIFSQRLQVIFENVTVYLFLFVNLLIVFSVITLLFATIFKVLPDGKIAWKDAFIGAGATAVLFMLGKFLIGYYLGQSTIMTTFGAAGSVVIILLWVYYSSTILFLGAEFTKVYTRHYGTPIQPNRNAVLLEKKEVEVKIKETKIH</sequence>
<dbReference type="RefSeq" id="WP_340240558.1">
    <property type="nucleotide sequence ID" value="NZ_JBBEWC010000022.1"/>
</dbReference>
<dbReference type="EMBL" id="JBHULC010000010">
    <property type="protein sequence ID" value="MFD2521502.1"/>
    <property type="molecule type" value="Genomic_DNA"/>
</dbReference>
<dbReference type="PIRSF" id="PIRSF035875">
    <property type="entry name" value="RNase_BN"/>
    <property type="match status" value="1"/>
</dbReference>
<proteinExistence type="predicted"/>
<keyword evidence="8" id="KW-1185">Reference proteome</keyword>
<organism evidence="7 8">
    <name type="scientific">Emticicia soli</name>
    <dbReference type="NCBI Taxonomy" id="2027878"/>
    <lineage>
        <taxon>Bacteria</taxon>
        <taxon>Pseudomonadati</taxon>
        <taxon>Bacteroidota</taxon>
        <taxon>Cytophagia</taxon>
        <taxon>Cytophagales</taxon>
        <taxon>Leadbetterellaceae</taxon>
        <taxon>Emticicia</taxon>
    </lineage>
</organism>
<keyword evidence="2" id="KW-1003">Cell membrane</keyword>
<dbReference type="PANTHER" id="PTHR30213">
    <property type="entry name" value="INNER MEMBRANE PROTEIN YHJD"/>
    <property type="match status" value="1"/>
</dbReference>
<evidence type="ECO:0000256" key="4">
    <source>
        <dbReference type="ARBA" id="ARBA00022989"/>
    </source>
</evidence>
<comment type="caution">
    <text evidence="7">The sequence shown here is derived from an EMBL/GenBank/DDBJ whole genome shotgun (WGS) entry which is preliminary data.</text>
</comment>
<feature type="transmembrane region" description="Helical" evidence="6">
    <location>
        <begin position="245"/>
        <end position="264"/>
    </location>
</feature>
<dbReference type="NCBIfam" id="TIGR00765">
    <property type="entry name" value="yihY_not_rbn"/>
    <property type="match status" value="1"/>
</dbReference>
<keyword evidence="5 6" id="KW-0472">Membrane</keyword>
<reference evidence="8" key="1">
    <citation type="journal article" date="2019" name="Int. J. Syst. Evol. Microbiol.">
        <title>The Global Catalogue of Microorganisms (GCM) 10K type strain sequencing project: providing services to taxonomists for standard genome sequencing and annotation.</title>
        <authorList>
            <consortium name="The Broad Institute Genomics Platform"/>
            <consortium name="The Broad Institute Genome Sequencing Center for Infectious Disease"/>
            <person name="Wu L."/>
            <person name="Ma J."/>
        </authorList>
    </citation>
    <scope>NUCLEOTIDE SEQUENCE [LARGE SCALE GENOMIC DNA]</scope>
    <source>
        <strain evidence="8">KCTC 52344</strain>
    </source>
</reference>
<feature type="transmembrane region" description="Helical" evidence="6">
    <location>
        <begin position="138"/>
        <end position="162"/>
    </location>
</feature>
<evidence type="ECO:0000256" key="5">
    <source>
        <dbReference type="ARBA" id="ARBA00023136"/>
    </source>
</evidence>
<evidence type="ECO:0000256" key="2">
    <source>
        <dbReference type="ARBA" id="ARBA00022475"/>
    </source>
</evidence>